<feature type="compositionally biased region" description="Low complexity" evidence="2">
    <location>
        <begin position="70"/>
        <end position="93"/>
    </location>
</feature>
<dbReference type="PANTHER" id="PTHR46547:SF7">
    <property type="entry name" value="ZINC FINGER PROTEIN GIS"/>
    <property type="match status" value="1"/>
</dbReference>
<dbReference type="GO" id="GO:0010090">
    <property type="term" value="P:trichome morphogenesis"/>
    <property type="evidence" value="ECO:0007669"/>
    <property type="project" value="InterPro"/>
</dbReference>
<evidence type="ECO:0000313" key="4">
    <source>
        <dbReference type="EMBL" id="OAY85256.1"/>
    </source>
</evidence>
<feature type="region of interest" description="Disordered" evidence="2">
    <location>
        <begin position="265"/>
        <end position="305"/>
    </location>
</feature>
<evidence type="ECO:0000259" key="3">
    <source>
        <dbReference type="PROSITE" id="PS50157"/>
    </source>
</evidence>
<reference evidence="4 5" key="1">
    <citation type="journal article" date="2016" name="DNA Res.">
        <title>The draft genome of MD-2 pineapple using hybrid error correction of long reads.</title>
        <authorList>
            <person name="Redwan R.M."/>
            <person name="Saidin A."/>
            <person name="Kumar S.V."/>
        </authorList>
    </citation>
    <scope>NUCLEOTIDE SEQUENCE [LARGE SCALE GENOMIC DNA]</scope>
    <source>
        <strain evidence="5">cv. MD2</strain>
        <tissue evidence="4">Leaf</tissue>
    </source>
</reference>
<proteinExistence type="predicted"/>
<dbReference type="PROSITE" id="PS00028">
    <property type="entry name" value="ZINC_FINGER_C2H2_1"/>
    <property type="match status" value="1"/>
</dbReference>
<dbReference type="InterPro" id="IPR013087">
    <property type="entry name" value="Znf_C2H2_type"/>
</dbReference>
<accession>A0A199W7P0</accession>
<feature type="region of interest" description="Disordered" evidence="2">
    <location>
        <begin position="1"/>
        <end position="102"/>
    </location>
</feature>
<dbReference type="PANTHER" id="PTHR46547">
    <property type="entry name" value="ZINC FINGER PROTEIN GIS"/>
    <property type="match status" value="1"/>
</dbReference>
<sequence length="305" mass="31774">MSEPETHDFMSVSVDSFSQLPFIRPTPARDKPSNANASSSPTAIRLFGFDFPHDPNSSADEPSNVKETPTSTSNTNMSNNNSNSNNNNNNSNAAGGGGSSDGTAGRKFECHYCCRNFPTSQALGGHQNAHKRERQHAKRAHLQSAMAAHHHHAAMLADGGAHVYGLINYHRLGSVPSAARFEPPPPPHYPSWTSSNPSLSPAGARFYSGIGSMAQPINGNPLPGLWRVPSHSGTANFSTAYRDRSVAAGPLPLFGGDDSTKAAAGAAAAGCGSSPSSSSSSSSTSQERGGYGSSGKDSVSLDLHL</sequence>
<keyword evidence="1" id="KW-0863">Zinc-finger</keyword>
<feature type="compositionally biased region" description="Low complexity" evidence="2">
    <location>
        <begin position="265"/>
        <end position="285"/>
    </location>
</feature>
<dbReference type="PROSITE" id="PS50157">
    <property type="entry name" value="ZINC_FINGER_C2H2_2"/>
    <property type="match status" value="1"/>
</dbReference>
<evidence type="ECO:0000256" key="1">
    <source>
        <dbReference type="PROSITE-ProRule" id="PRU00042"/>
    </source>
</evidence>
<dbReference type="EMBL" id="LSRQ01000111">
    <property type="protein sequence ID" value="OAY85256.1"/>
    <property type="molecule type" value="Genomic_DNA"/>
</dbReference>
<dbReference type="GO" id="GO:0008270">
    <property type="term" value="F:zinc ion binding"/>
    <property type="evidence" value="ECO:0007669"/>
    <property type="project" value="UniProtKB-KW"/>
</dbReference>
<gene>
    <name evidence="4" type="ORF">ACMD2_04182</name>
</gene>
<dbReference type="STRING" id="4615.A0A199W7P0"/>
<dbReference type="Proteomes" id="UP000092600">
    <property type="component" value="Unassembled WGS sequence"/>
</dbReference>
<comment type="caution">
    <text evidence="4">The sequence shown here is derived from an EMBL/GenBank/DDBJ whole genome shotgun (WGS) entry which is preliminary data.</text>
</comment>
<keyword evidence="1" id="KW-0479">Metal-binding</keyword>
<protein>
    <submittedName>
        <fullName evidence="4">Zinc finger protein 8</fullName>
    </submittedName>
</protein>
<name>A0A199W7P0_ANACO</name>
<feature type="compositionally biased region" description="Polar residues" evidence="2">
    <location>
        <begin position="55"/>
        <end position="69"/>
    </location>
</feature>
<evidence type="ECO:0000313" key="5">
    <source>
        <dbReference type="Proteomes" id="UP000092600"/>
    </source>
</evidence>
<dbReference type="GO" id="GO:0009739">
    <property type="term" value="P:response to gibberellin"/>
    <property type="evidence" value="ECO:0007669"/>
    <property type="project" value="InterPro"/>
</dbReference>
<dbReference type="GO" id="GO:0003700">
    <property type="term" value="F:DNA-binding transcription factor activity"/>
    <property type="evidence" value="ECO:0007669"/>
    <property type="project" value="InterPro"/>
</dbReference>
<dbReference type="AlphaFoldDB" id="A0A199W7P0"/>
<evidence type="ECO:0000256" key="2">
    <source>
        <dbReference type="SAM" id="MobiDB-lite"/>
    </source>
</evidence>
<dbReference type="SUPFAM" id="SSF57667">
    <property type="entry name" value="beta-beta-alpha zinc fingers"/>
    <property type="match status" value="1"/>
</dbReference>
<dbReference type="InterPro" id="IPR044291">
    <property type="entry name" value="GIS/GIS2/ZFP8"/>
</dbReference>
<feature type="domain" description="C2H2-type" evidence="3">
    <location>
        <begin position="108"/>
        <end position="135"/>
    </location>
</feature>
<organism evidence="4 5">
    <name type="scientific">Ananas comosus</name>
    <name type="common">Pineapple</name>
    <name type="synonym">Ananas ananas</name>
    <dbReference type="NCBI Taxonomy" id="4615"/>
    <lineage>
        <taxon>Eukaryota</taxon>
        <taxon>Viridiplantae</taxon>
        <taxon>Streptophyta</taxon>
        <taxon>Embryophyta</taxon>
        <taxon>Tracheophyta</taxon>
        <taxon>Spermatophyta</taxon>
        <taxon>Magnoliopsida</taxon>
        <taxon>Liliopsida</taxon>
        <taxon>Poales</taxon>
        <taxon>Bromeliaceae</taxon>
        <taxon>Bromelioideae</taxon>
        <taxon>Ananas</taxon>
    </lineage>
</organism>
<dbReference type="InterPro" id="IPR036236">
    <property type="entry name" value="Znf_C2H2_sf"/>
</dbReference>
<keyword evidence="1" id="KW-0862">Zinc</keyword>